<dbReference type="Pfam" id="PF22701">
    <property type="entry name" value="Mala_s_1-like"/>
    <property type="match status" value="1"/>
</dbReference>
<dbReference type="CDD" id="cd12811">
    <property type="entry name" value="MALA"/>
    <property type="match status" value="1"/>
</dbReference>
<dbReference type="STRING" id="1365824.V5F1Q6"/>
<dbReference type="SUPFAM" id="SSF63825">
    <property type="entry name" value="YWTD domain"/>
    <property type="match status" value="1"/>
</dbReference>
<evidence type="ECO:0000313" key="3">
    <source>
        <dbReference type="Proteomes" id="UP000019377"/>
    </source>
</evidence>
<dbReference type="EMBL" id="KI545854">
    <property type="protein sequence ID" value="EST09254.1"/>
    <property type="molecule type" value="Genomic_DNA"/>
</dbReference>
<dbReference type="OMA" id="HTIHGFS"/>
<dbReference type="AlphaFoldDB" id="V5F1Q6"/>
<feature type="signal peptide" evidence="1">
    <location>
        <begin position="1"/>
        <end position="22"/>
    </location>
</feature>
<dbReference type="InterPro" id="IPR054550">
    <property type="entry name" value="Mala_s_1-like"/>
</dbReference>
<dbReference type="GeneID" id="27417090"/>
<dbReference type="HOGENOM" id="CLU_781038_0_0_1"/>
<keyword evidence="1" id="KW-0732">Signal</keyword>
<sequence length="359" mass="38295">MKLSITTALVALAAISSTCVTAHPSPITLETRAPPPDTININVKNLYPEDCIFDKARNLFYQSNLWKGRVSVWNVATRSNYNLLIPGVSSSGDGDQQMAGLSINSAGDKLFAVAKNSAAFRFGSGQRPEGAESFHRFNLPASSSSSPVWSVSLSGVKSAFRSRTGTLPFGPVASAQDNADNSYVVFALGMPAIARVSPDGKTITPWYSEKSNGSQRPGYTGVAFIPEDNMLVAFGGPRPLTAFDLSSPNPTGIPVRLTGANFGSTDGSEKIHTVQIAGKSNLFAAKAPNTYRFQSSDRWRSATVRSATRDEFKTNSLTVVTEASFNGKTQVYGGGAYFGEGAKGGRTTFPLYRIYGLLN</sequence>
<protein>
    <recommendedName>
        <fullName evidence="4">Major allergen Mal f 1</fullName>
    </recommendedName>
</protein>
<keyword evidence="3" id="KW-1185">Reference proteome</keyword>
<dbReference type="OrthoDB" id="4434395at2759"/>
<proteinExistence type="predicted"/>
<evidence type="ECO:0000256" key="1">
    <source>
        <dbReference type="SAM" id="SignalP"/>
    </source>
</evidence>
<dbReference type="eggNOG" id="ENOG502SEA5">
    <property type="taxonomic scope" value="Eukaryota"/>
</dbReference>
<evidence type="ECO:0008006" key="4">
    <source>
        <dbReference type="Google" id="ProtNLM"/>
    </source>
</evidence>
<organism evidence="2 3">
    <name type="scientific">Kalmanozyma brasiliensis (strain GHG001)</name>
    <name type="common">Yeast</name>
    <name type="synonym">Pseudozyma brasiliensis</name>
    <dbReference type="NCBI Taxonomy" id="1365824"/>
    <lineage>
        <taxon>Eukaryota</taxon>
        <taxon>Fungi</taxon>
        <taxon>Dikarya</taxon>
        <taxon>Basidiomycota</taxon>
        <taxon>Ustilaginomycotina</taxon>
        <taxon>Ustilaginomycetes</taxon>
        <taxon>Ustilaginales</taxon>
        <taxon>Ustilaginaceae</taxon>
        <taxon>Kalmanozyma</taxon>
    </lineage>
</organism>
<feature type="chain" id="PRO_5004732601" description="Major allergen Mal f 1" evidence="1">
    <location>
        <begin position="23"/>
        <end position="359"/>
    </location>
</feature>
<gene>
    <name evidence="2" type="ORF">PSEUBRA_SCAF12g01830</name>
</gene>
<accession>V5F1Q6</accession>
<reference evidence="3" key="1">
    <citation type="journal article" date="2013" name="Genome Announc.">
        <title>Draft genome sequence of Pseudozyma brasiliensis sp. nov. strain GHG001, a high producer of endo-1,4-xylanase isolated from an insect pest of sugarcane.</title>
        <authorList>
            <person name="Oliveira J.V.D.C."/>
            <person name="dos Santos R.A.C."/>
            <person name="Borges T.A."/>
            <person name="Riano-Pachon D.M."/>
            <person name="Goldman G.H."/>
        </authorList>
    </citation>
    <scope>NUCLEOTIDE SEQUENCE [LARGE SCALE GENOMIC DNA]</scope>
    <source>
        <strain evidence="3">GHG001</strain>
    </source>
</reference>
<name>V5F1Q6_KALBG</name>
<dbReference type="RefSeq" id="XP_016294243.1">
    <property type="nucleotide sequence ID" value="XM_016434486.1"/>
</dbReference>
<evidence type="ECO:0000313" key="2">
    <source>
        <dbReference type="EMBL" id="EST09254.1"/>
    </source>
</evidence>
<dbReference type="Proteomes" id="UP000019377">
    <property type="component" value="Unassembled WGS sequence"/>
</dbReference>